<sequence length="652" mass="74785">MRLMAVLMTLVFLVSHASAADNSRQRSLFKQLYALALNGQQAAVTKKRRPLADYPLNHYLDYALLVSDMDKLPIGRINAFKTAHPDSPLNRRLDSQLQSALAKQEKWSLLLKHGSTFSGDVRQCWYLTALLKTGKTSHLPNLVKDAWLQGHSAPDACNELFAWWRNQGHQSDNLLLKRITLSFKERQLTLLRYLKKQLKTVPQWVTLAEDLLVDGIATFKQSKNLKIAPQTTQLLYEAAIYAAKNKPAELYALWPELKKQHSFTPRQVQNVERLTALFAATDYEDFSIDALHALPKSAKDNQIRAWITRFYLFNDDWAAVADSIEQMPVTQRLHERWQYWLARAYAKTGQTQKARELFRTLSKQTHYYGFLAADHLRLPYYLCQKPAEPGSADFVMPAAIVRAVELYHAGLLSMARSEWNLAYSSLTVDEKLALAQHMKAENWYAKVITIMADLGRWQDYHSRYPVAYADTIDQFATESKVTSPWVMAVIKQESAWAKDALSPARAHGLMQLIPETAQRMGKELGLNCCNRNDLHTVPLNLQLGIHYQKNLFKQFDHPLLVAAAYNAGEGKSVDWSKNFPTAPDVWLETIPYRETRGYIPRILSNVVIYDWLNSGHPYRISHWMPTLPINGQKSQPWPNREVPMQRVETLCH</sequence>
<comment type="similarity">
    <text evidence="1">Belongs to the transglycosylase Slt family.</text>
</comment>
<reference evidence="6" key="1">
    <citation type="journal article" date="2014" name="Int. J. Syst. Evol. Microbiol.">
        <title>Complete genome sequence of Corynebacterium casei LMG S-19264T (=DSM 44701T), isolated from a smear-ripened cheese.</title>
        <authorList>
            <consortium name="US DOE Joint Genome Institute (JGI-PGF)"/>
            <person name="Walter F."/>
            <person name="Albersmeier A."/>
            <person name="Kalinowski J."/>
            <person name="Ruckert C."/>
        </authorList>
    </citation>
    <scope>NUCLEOTIDE SEQUENCE</scope>
    <source>
        <strain evidence="6">CGMCC 1.12181</strain>
    </source>
</reference>
<dbReference type="Pfam" id="PF14718">
    <property type="entry name" value="SLT_L"/>
    <property type="match status" value="1"/>
</dbReference>
<dbReference type="Gene3D" id="1.10.1240.20">
    <property type="entry name" value="Lytic transglycosylase, superhelical linker domain"/>
    <property type="match status" value="1"/>
</dbReference>
<evidence type="ECO:0000256" key="1">
    <source>
        <dbReference type="ARBA" id="ARBA00007734"/>
    </source>
</evidence>
<dbReference type="SUPFAM" id="SSF53955">
    <property type="entry name" value="Lysozyme-like"/>
    <property type="match status" value="1"/>
</dbReference>
<feature type="signal peptide" evidence="3">
    <location>
        <begin position="1"/>
        <end position="19"/>
    </location>
</feature>
<evidence type="ECO:0000256" key="3">
    <source>
        <dbReference type="SAM" id="SignalP"/>
    </source>
</evidence>
<organism evidence="6 7">
    <name type="scientific">Marinicella pacifica</name>
    <dbReference type="NCBI Taxonomy" id="1171543"/>
    <lineage>
        <taxon>Bacteria</taxon>
        <taxon>Pseudomonadati</taxon>
        <taxon>Pseudomonadota</taxon>
        <taxon>Gammaproteobacteria</taxon>
        <taxon>Lysobacterales</taxon>
        <taxon>Marinicellaceae</taxon>
        <taxon>Marinicella</taxon>
    </lineage>
</organism>
<protein>
    <submittedName>
        <fullName evidence="6">Murein transglycosylase</fullName>
    </submittedName>
</protein>
<feature type="domain" description="Transglycosylase SLT" evidence="4">
    <location>
        <begin position="472"/>
        <end position="580"/>
    </location>
</feature>
<reference evidence="6" key="2">
    <citation type="submission" date="2020-09" db="EMBL/GenBank/DDBJ databases">
        <authorList>
            <person name="Sun Q."/>
            <person name="Zhou Y."/>
        </authorList>
    </citation>
    <scope>NUCLEOTIDE SEQUENCE</scope>
    <source>
        <strain evidence="6">CGMCC 1.12181</strain>
    </source>
</reference>
<evidence type="ECO:0000313" key="7">
    <source>
        <dbReference type="Proteomes" id="UP000605253"/>
    </source>
</evidence>
<dbReference type="InterPro" id="IPR008258">
    <property type="entry name" value="Transglycosylase_SLT_dom_1"/>
</dbReference>
<evidence type="ECO:0000313" key="6">
    <source>
        <dbReference type="EMBL" id="GGF88080.1"/>
    </source>
</evidence>
<dbReference type="Pfam" id="PF01464">
    <property type="entry name" value="SLT"/>
    <property type="match status" value="1"/>
</dbReference>
<evidence type="ECO:0000259" key="4">
    <source>
        <dbReference type="Pfam" id="PF01464"/>
    </source>
</evidence>
<dbReference type="InterPro" id="IPR008939">
    <property type="entry name" value="Lytic_TGlycosylase_superhlx_U"/>
</dbReference>
<dbReference type="Gene3D" id="1.10.530.10">
    <property type="match status" value="1"/>
</dbReference>
<feature type="chain" id="PRO_5037366789" evidence="3">
    <location>
        <begin position="20"/>
        <end position="652"/>
    </location>
</feature>
<dbReference type="PANTHER" id="PTHR37423:SF5">
    <property type="entry name" value="SOLUBLE LYTIC MUREIN TRANSGLYCOSYLASE"/>
    <property type="match status" value="1"/>
</dbReference>
<keyword evidence="2 3" id="KW-0732">Signal</keyword>
<dbReference type="SUPFAM" id="SSF48435">
    <property type="entry name" value="Bacterial muramidases"/>
    <property type="match status" value="1"/>
</dbReference>
<gene>
    <name evidence="6" type="primary">slt</name>
    <name evidence="6" type="ORF">GCM10011365_06540</name>
</gene>
<dbReference type="InterPro" id="IPR037061">
    <property type="entry name" value="Lytic_TGlycoase_superhlx_L_sf"/>
</dbReference>
<dbReference type="GO" id="GO:0042597">
    <property type="term" value="C:periplasmic space"/>
    <property type="evidence" value="ECO:0007669"/>
    <property type="project" value="InterPro"/>
</dbReference>
<dbReference type="RefSeq" id="WP_345258960.1">
    <property type="nucleotide sequence ID" value="NZ_BAABJF010000032.1"/>
</dbReference>
<dbReference type="PANTHER" id="PTHR37423">
    <property type="entry name" value="SOLUBLE LYTIC MUREIN TRANSGLYCOSYLASE-RELATED"/>
    <property type="match status" value="1"/>
</dbReference>
<evidence type="ECO:0000259" key="5">
    <source>
        <dbReference type="Pfam" id="PF14718"/>
    </source>
</evidence>
<dbReference type="Gene3D" id="1.25.20.10">
    <property type="entry name" value="Bacterial muramidases"/>
    <property type="match status" value="1"/>
</dbReference>
<dbReference type="AlphaFoldDB" id="A0A917CG80"/>
<dbReference type="InterPro" id="IPR012289">
    <property type="entry name" value="Lytic_TGlycosylase_superhlx_L"/>
</dbReference>
<keyword evidence="7" id="KW-1185">Reference proteome</keyword>
<accession>A0A917CG80</accession>
<dbReference type="GO" id="GO:0004553">
    <property type="term" value="F:hydrolase activity, hydrolyzing O-glycosyl compounds"/>
    <property type="evidence" value="ECO:0007669"/>
    <property type="project" value="InterPro"/>
</dbReference>
<name>A0A917CG80_9GAMM</name>
<feature type="domain" description="Lytic transglycosylase superhelical linker" evidence="5">
    <location>
        <begin position="399"/>
        <end position="458"/>
    </location>
</feature>
<dbReference type="EMBL" id="BMEO01000002">
    <property type="protein sequence ID" value="GGF88080.1"/>
    <property type="molecule type" value="Genomic_DNA"/>
</dbReference>
<dbReference type="InterPro" id="IPR023346">
    <property type="entry name" value="Lysozyme-like_dom_sf"/>
</dbReference>
<evidence type="ECO:0000256" key="2">
    <source>
        <dbReference type="ARBA" id="ARBA00022729"/>
    </source>
</evidence>
<comment type="caution">
    <text evidence="6">The sequence shown here is derived from an EMBL/GenBank/DDBJ whole genome shotgun (WGS) entry which is preliminary data.</text>
</comment>
<dbReference type="CDD" id="cd13401">
    <property type="entry name" value="Slt70-like"/>
    <property type="match status" value="1"/>
</dbReference>
<dbReference type="Proteomes" id="UP000605253">
    <property type="component" value="Unassembled WGS sequence"/>
</dbReference>
<proteinExistence type="inferred from homology"/>